<keyword evidence="1" id="KW-0175">Coiled coil</keyword>
<reference evidence="2 3" key="1">
    <citation type="submission" date="2023-08" db="EMBL/GenBank/DDBJ databases">
        <title>Black Yeasts Isolated from many extreme environments.</title>
        <authorList>
            <person name="Coleine C."/>
            <person name="Stajich J.E."/>
            <person name="Selbmann L."/>
        </authorList>
    </citation>
    <scope>NUCLEOTIDE SEQUENCE [LARGE SCALE GENOMIC DNA]</scope>
    <source>
        <strain evidence="2 3">CCFEE 5885</strain>
    </source>
</reference>
<feature type="coiled-coil region" evidence="1">
    <location>
        <begin position="31"/>
        <end position="58"/>
    </location>
</feature>
<sequence>MDPLSAVAASTQVAVYCTKCIISITKWINLVRTVDQRLEDFKQEVSILEQTYKNLRADLKKPTLIEAAREADISSGGQLWRQVTTTLENCDETLKAMMAVLEDINKVPGSGRFAYLRSSVMRQLNESLNSGDLLRLRMRIPLFNSSLVSTMQMINITLQLHHHDLSTANQNMLLKEIAALRQSVEYLTSSGPTLPNRSATEDTVYANLRKYTATIKTFLSDASARASERSGGSTILGQPLTATGQANINDWVQLPEQNEGPGDSEPLNYDTIDLRLTLGYIQNGQADAEGGNFSRAESNFRAALGKLDQNGFGDRLDFGHVDIQLLLSECCLKQEKYDESIERLKPIADGQASRDVDQGSSPLQSDAVQSVHGLEPGLKLTACHILADAYLRKSDFVSGEKYAREAFRGRNRLLGLSSLKTRESIKLLINVYEAMGDTVHARAHDQLLQPQMETVSDVQSRASEPAPTPVSESFELVAVPSHETQHTVAVTEPARRTRISRFLSWRKLGSSASSSQQPLNHNLPAMVMAGAVVQEPQGAISPVYSSQSGSAPHVHGHGNLDRNWYTPIYPSAPAALTAMHESNHTTTDHTSAALSISPNLPQSLDMLFPRFEAIRSFCAVGNFAVAERTVIGMFREYDQHRKILNVRANELKANIREGGLLVSRLRATDTLPSTSSMIELLLEYVLNHKDLRPDTLATIGVTSQQDRWGMTPSMYALDLRGITDAQVRAAKEACRGEYLRILLEHTFATEGRAGMIPVAAALMLKRTEGDATGHSIFCGVLETGDEELTALLKPFAEQCPVEERCAAESRCWPSVLQLRGSVMTPMQLMPGSMTPAFQPNNLTIRQAA</sequence>
<organism evidence="2 3">
    <name type="scientific">Lithohypha guttulata</name>
    <dbReference type="NCBI Taxonomy" id="1690604"/>
    <lineage>
        <taxon>Eukaryota</taxon>
        <taxon>Fungi</taxon>
        <taxon>Dikarya</taxon>
        <taxon>Ascomycota</taxon>
        <taxon>Pezizomycotina</taxon>
        <taxon>Eurotiomycetes</taxon>
        <taxon>Chaetothyriomycetidae</taxon>
        <taxon>Chaetothyriales</taxon>
        <taxon>Trichomeriaceae</taxon>
        <taxon>Lithohypha</taxon>
    </lineage>
</organism>
<comment type="caution">
    <text evidence="2">The sequence shown here is derived from an EMBL/GenBank/DDBJ whole genome shotgun (WGS) entry which is preliminary data.</text>
</comment>
<name>A0ABR0K6X1_9EURO</name>
<protein>
    <recommendedName>
        <fullName evidence="4">Fungal N-terminal domain-containing protein</fullName>
    </recommendedName>
</protein>
<evidence type="ECO:0000313" key="3">
    <source>
        <dbReference type="Proteomes" id="UP001345013"/>
    </source>
</evidence>
<keyword evidence="3" id="KW-1185">Reference proteome</keyword>
<dbReference type="Gene3D" id="1.25.40.10">
    <property type="entry name" value="Tetratricopeptide repeat domain"/>
    <property type="match status" value="1"/>
</dbReference>
<proteinExistence type="predicted"/>
<evidence type="ECO:0000313" key="2">
    <source>
        <dbReference type="EMBL" id="KAK5087407.1"/>
    </source>
</evidence>
<gene>
    <name evidence="2" type="ORF">LTR24_006758</name>
</gene>
<dbReference type="InterPro" id="IPR011990">
    <property type="entry name" value="TPR-like_helical_dom_sf"/>
</dbReference>
<dbReference type="EMBL" id="JAVRRG010000091">
    <property type="protein sequence ID" value="KAK5087407.1"/>
    <property type="molecule type" value="Genomic_DNA"/>
</dbReference>
<evidence type="ECO:0000256" key="1">
    <source>
        <dbReference type="SAM" id="Coils"/>
    </source>
</evidence>
<dbReference type="Proteomes" id="UP001345013">
    <property type="component" value="Unassembled WGS sequence"/>
</dbReference>
<evidence type="ECO:0008006" key="4">
    <source>
        <dbReference type="Google" id="ProtNLM"/>
    </source>
</evidence>
<accession>A0ABR0K6X1</accession>